<keyword evidence="2" id="KW-1185">Reference proteome</keyword>
<organism evidence="1 2">
    <name type="scientific">Henosepilachna vigintioctopunctata</name>
    <dbReference type="NCBI Taxonomy" id="420089"/>
    <lineage>
        <taxon>Eukaryota</taxon>
        <taxon>Metazoa</taxon>
        <taxon>Ecdysozoa</taxon>
        <taxon>Arthropoda</taxon>
        <taxon>Hexapoda</taxon>
        <taxon>Insecta</taxon>
        <taxon>Pterygota</taxon>
        <taxon>Neoptera</taxon>
        <taxon>Endopterygota</taxon>
        <taxon>Coleoptera</taxon>
        <taxon>Polyphaga</taxon>
        <taxon>Cucujiformia</taxon>
        <taxon>Coccinelloidea</taxon>
        <taxon>Coccinellidae</taxon>
        <taxon>Epilachninae</taxon>
        <taxon>Epilachnini</taxon>
        <taxon>Henosepilachna</taxon>
    </lineage>
</organism>
<dbReference type="InterPro" id="IPR039460">
    <property type="entry name" value="SUPT7L/Spt7"/>
</dbReference>
<accession>A0AAW1TM62</accession>
<dbReference type="InterPro" id="IPR009072">
    <property type="entry name" value="Histone-fold"/>
</dbReference>
<dbReference type="PANTHER" id="PTHR28598">
    <property type="entry name" value="STAGA COMPLEX 65 SUBUNIT GAMMA"/>
    <property type="match status" value="1"/>
</dbReference>
<dbReference type="GO" id="GO:0000124">
    <property type="term" value="C:SAGA complex"/>
    <property type="evidence" value="ECO:0007669"/>
    <property type="project" value="InterPro"/>
</dbReference>
<reference evidence="1 2" key="1">
    <citation type="submission" date="2023-03" db="EMBL/GenBank/DDBJ databases">
        <title>Genome insight into feeding habits of ladybird beetles.</title>
        <authorList>
            <person name="Li H.-S."/>
            <person name="Huang Y.-H."/>
            <person name="Pang H."/>
        </authorList>
    </citation>
    <scope>NUCLEOTIDE SEQUENCE [LARGE SCALE GENOMIC DNA]</scope>
    <source>
        <strain evidence="1">SYSU_2023b</strain>
        <tissue evidence="1">Whole body</tissue>
    </source>
</reference>
<dbReference type="CDD" id="cd06847">
    <property type="entry name" value="HFD_SUPT7L"/>
    <property type="match status" value="1"/>
</dbReference>
<evidence type="ECO:0000313" key="2">
    <source>
        <dbReference type="Proteomes" id="UP001431783"/>
    </source>
</evidence>
<evidence type="ECO:0000313" key="1">
    <source>
        <dbReference type="EMBL" id="KAK9871375.1"/>
    </source>
</evidence>
<sequence>MSSRHWGEIPNEPEPLPLDISDVIQRAMNGGPLPDLESLEDGLPDDEMTVPVAPVVGSPIVLQPPDSLVIYAISLHKYMYHMSEIIRVAQLAIDGNIMPCKEAAPPIPQPPEIFVKHKPNFLNFIPKEDTDFTLGKEVEIPVLSDTIVREVLKKSVCTLLAHIGYETTQESIVIILVDVLKQFYQVLCKKLENAINDEEKHGSAGFPNVIERVLIDMGMGGVKGLHDYYQSRVIKYIKVLYGRATELSEAYNNLLITKNPSTPESGRLISVKMEKEETEENPEVHLLDGEIEFASLESGFQLLNSLEAETNLQNLVDGVDMFTTEYTTSASIEAELSPLIKKRK</sequence>
<dbReference type="GO" id="GO:0003713">
    <property type="term" value="F:transcription coactivator activity"/>
    <property type="evidence" value="ECO:0007669"/>
    <property type="project" value="TreeGrafter"/>
</dbReference>
<dbReference type="GO" id="GO:0046982">
    <property type="term" value="F:protein heterodimerization activity"/>
    <property type="evidence" value="ECO:0007669"/>
    <property type="project" value="InterPro"/>
</dbReference>
<dbReference type="AlphaFoldDB" id="A0AAW1TM62"/>
<evidence type="ECO:0008006" key="3">
    <source>
        <dbReference type="Google" id="ProtNLM"/>
    </source>
</evidence>
<proteinExistence type="predicted"/>
<dbReference type="Proteomes" id="UP001431783">
    <property type="component" value="Unassembled WGS sequence"/>
</dbReference>
<comment type="caution">
    <text evidence="1">The sequence shown here is derived from an EMBL/GenBank/DDBJ whole genome shotgun (WGS) entry which is preliminary data.</text>
</comment>
<protein>
    <recommendedName>
        <fullName evidence="3">STAGA complex 65 subunit gamma</fullName>
    </recommendedName>
</protein>
<gene>
    <name evidence="1" type="ORF">WA026_011631</name>
</gene>
<name>A0AAW1TM62_9CUCU</name>
<dbReference type="PANTHER" id="PTHR28598:SF1">
    <property type="entry name" value="STAGA COMPLEX 65 SUBUNIT GAMMA"/>
    <property type="match status" value="1"/>
</dbReference>
<dbReference type="EMBL" id="JARQZJ010000005">
    <property type="protein sequence ID" value="KAK9871375.1"/>
    <property type="molecule type" value="Genomic_DNA"/>
</dbReference>
<dbReference type="Gene3D" id="1.10.20.10">
    <property type="entry name" value="Histone, subunit A"/>
    <property type="match status" value="1"/>
</dbReference>